<feature type="compositionally biased region" description="Low complexity" evidence="1">
    <location>
        <begin position="316"/>
        <end position="331"/>
    </location>
</feature>
<sequence>MNPPTPKPNRENLEIARKDRDVEHRESHTEGLHALSELDPAQNLEIDITALRAKIAAKMSAQGLEFTPAANAGVVEAETVASDNVVALHPRAGASKHSWWWGLSAAATVTAVGLTGWATLGQGDTTVPHPEDSGRPTYQGSPRLEAAKLRPAIPGAAERLSEVGEVDFVAAEDFSTATTKAPVYRLSQGAEVSSGKIQKVADSLGIKGAVKKNESGFIVKDTSGAVLTVTVGELTSLDFSNPAALRMECVPVTPGDGNVELGRRNESPKPSSSTQPSGNSGGNTSPSNRPTNPKIPPKGEPVPRPELPEVKPTPKQPQVTPTETPTEAVPPAVRPGMANPNSTVTHGTSTNPDKPGKETEAPGVASGETQVYNYYPGIAPRDEAVEIGELRVLTRRNSDTEPPSEPAPHETAENLTTPDQTDIAESQVTQSPSPSPANCVMKVAGEAPSAQQAMEEVNKVAKSLGATVVSTQVGAVQKDGLTTVDVPVKMPGQTQTQTWRAVVSSKGLASIRANLGRETKVGDYQVISEKQAVERLNDPKFGPIDVFDPLGKAPAKIVGKIELVEAKLANAPVKQKDGSIVSMPVYHLVDTQGRVWTVLAVTNVGKQTQ</sequence>
<accession>A0A848RR11</accession>
<gene>
    <name evidence="2" type="ORF">HHJ74_10080</name>
</gene>
<comment type="caution">
    <text evidence="2">The sequence shown here is derived from an EMBL/GenBank/DDBJ whole genome shotgun (WGS) entry which is preliminary data.</text>
</comment>
<organism evidence="2 3">
    <name type="scientific">Mobiluncus mulieris</name>
    <dbReference type="NCBI Taxonomy" id="2052"/>
    <lineage>
        <taxon>Bacteria</taxon>
        <taxon>Bacillati</taxon>
        <taxon>Actinomycetota</taxon>
        <taxon>Actinomycetes</taxon>
        <taxon>Actinomycetales</taxon>
        <taxon>Actinomycetaceae</taxon>
        <taxon>Mobiluncus</taxon>
    </lineage>
</organism>
<evidence type="ECO:0000256" key="1">
    <source>
        <dbReference type="SAM" id="MobiDB-lite"/>
    </source>
</evidence>
<proteinExistence type="predicted"/>
<feature type="compositionally biased region" description="Low complexity" evidence="1">
    <location>
        <begin position="270"/>
        <end position="288"/>
    </location>
</feature>
<feature type="region of interest" description="Disordered" evidence="1">
    <location>
        <begin position="392"/>
        <end position="419"/>
    </location>
</feature>
<evidence type="ECO:0000313" key="3">
    <source>
        <dbReference type="Proteomes" id="UP000582487"/>
    </source>
</evidence>
<feature type="region of interest" description="Disordered" evidence="1">
    <location>
        <begin position="121"/>
        <end position="142"/>
    </location>
</feature>
<feature type="region of interest" description="Disordered" evidence="1">
    <location>
        <begin position="250"/>
        <end position="369"/>
    </location>
</feature>
<dbReference type="RefSeq" id="WP_004015852.1">
    <property type="nucleotide sequence ID" value="NZ_JABCUT010000016.1"/>
</dbReference>
<feature type="region of interest" description="Disordered" evidence="1">
    <location>
        <begin position="1"/>
        <end position="32"/>
    </location>
</feature>
<protein>
    <submittedName>
        <fullName evidence="2">Uncharacterized protein</fullName>
    </submittedName>
</protein>
<reference evidence="2 3" key="1">
    <citation type="submission" date="2020-04" db="EMBL/GenBank/DDBJ databases">
        <title>Antimicrobial susceptibility and clonality of vaginal-derived multi-drug resistant Mobiluncus isolates in China.</title>
        <authorList>
            <person name="Zhang X."/>
        </authorList>
    </citation>
    <scope>NUCLEOTIDE SEQUENCE [LARGE SCALE GENOMIC DNA]</scope>
    <source>
        <strain evidence="2 3">7</strain>
    </source>
</reference>
<feature type="compositionally biased region" description="Basic and acidic residues" evidence="1">
    <location>
        <begin position="8"/>
        <end position="31"/>
    </location>
</feature>
<feature type="compositionally biased region" description="Polar residues" evidence="1">
    <location>
        <begin position="339"/>
        <end position="352"/>
    </location>
</feature>
<name>A0A848RR11_9ACTO</name>
<dbReference type="Proteomes" id="UP000582487">
    <property type="component" value="Unassembled WGS sequence"/>
</dbReference>
<evidence type="ECO:0000313" key="2">
    <source>
        <dbReference type="EMBL" id="NMW94015.1"/>
    </source>
</evidence>
<dbReference type="AlphaFoldDB" id="A0A848RR11"/>
<dbReference type="EMBL" id="JABCUV010000014">
    <property type="protein sequence ID" value="NMW94015.1"/>
    <property type="molecule type" value="Genomic_DNA"/>
</dbReference>